<evidence type="ECO:0000256" key="5">
    <source>
        <dbReference type="RuleBase" id="RU364012"/>
    </source>
</evidence>
<evidence type="ECO:0000313" key="9">
    <source>
        <dbReference type="Proteomes" id="UP000030645"/>
    </source>
</evidence>
<dbReference type="STRING" id="981085.W9RSR0"/>
<dbReference type="PANTHER" id="PTHR31791:SF33">
    <property type="entry name" value="FRIGIDA-LIKE PROTEIN"/>
    <property type="match status" value="1"/>
</dbReference>
<name>W9RSR0_9ROSA</name>
<dbReference type="EMBL" id="KE344566">
    <property type="protein sequence ID" value="EXB67647.1"/>
    <property type="molecule type" value="Genomic_DNA"/>
</dbReference>
<accession>W9RSR0</accession>
<feature type="compositionally biased region" description="Basic and acidic residues" evidence="7">
    <location>
        <begin position="513"/>
        <end position="527"/>
    </location>
</feature>
<dbReference type="AlphaFoldDB" id="W9RSR0"/>
<dbReference type="OrthoDB" id="1166041at2759"/>
<keyword evidence="9" id="KW-1185">Reference proteome</keyword>
<dbReference type="eggNOG" id="ENOG502QR8U">
    <property type="taxonomic scope" value="Eukaryota"/>
</dbReference>
<dbReference type="InterPro" id="IPR012474">
    <property type="entry name" value="Frigida"/>
</dbReference>
<evidence type="ECO:0000256" key="1">
    <source>
        <dbReference type="ARBA" id="ARBA00008956"/>
    </source>
</evidence>
<organism evidence="8 9">
    <name type="scientific">Morus notabilis</name>
    <dbReference type="NCBI Taxonomy" id="981085"/>
    <lineage>
        <taxon>Eukaryota</taxon>
        <taxon>Viridiplantae</taxon>
        <taxon>Streptophyta</taxon>
        <taxon>Embryophyta</taxon>
        <taxon>Tracheophyta</taxon>
        <taxon>Spermatophyta</taxon>
        <taxon>Magnoliopsida</taxon>
        <taxon>eudicotyledons</taxon>
        <taxon>Gunneridae</taxon>
        <taxon>Pentapetalae</taxon>
        <taxon>rosids</taxon>
        <taxon>fabids</taxon>
        <taxon>Rosales</taxon>
        <taxon>Moraceae</taxon>
        <taxon>Moreae</taxon>
        <taxon>Morus</taxon>
    </lineage>
</organism>
<dbReference type="PANTHER" id="PTHR31791">
    <property type="entry name" value="FRIGIDA-LIKE PROTEIN 3-RELATED"/>
    <property type="match status" value="1"/>
</dbReference>
<evidence type="ECO:0000256" key="4">
    <source>
        <dbReference type="ARBA" id="ARBA00023089"/>
    </source>
</evidence>
<evidence type="ECO:0000256" key="2">
    <source>
        <dbReference type="ARBA" id="ARBA00022473"/>
    </source>
</evidence>
<protein>
    <recommendedName>
        <fullName evidence="5">FRIGIDA-like protein</fullName>
    </recommendedName>
</protein>
<keyword evidence="3 5" id="KW-0221">Differentiation</keyword>
<dbReference type="Pfam" id="PF07899">
    <property type="entry name" value="Frigida"/>
    <property type="match status" value="3"/>
</dbReference>
<dbReference type="Proteomes" id="UP000030645">
    <property type="component" value="Unassembled WGS sequence"/>
</dbReference>
<keyword evidence="6" id="KW-0175">Coiled coil</keyword>
<evidence type="ECO:0000256" key="6">
    <source>
        <dbReference type="SAM" id="Coils"/>
    </source>
</evidence>
<gene>
    <name evidence="8" type="ORF">L484_010213</name>
</gene>
<feature type="coiled-coil region" evidence="6">
    <location>
        <begin position="16"/>
        <end position="46"/>
    </location>
</feature>
<dbReference type="KEGG" id="mnt:21393514"/>
<evidence type="ECO:0000256" key="3">
    <source>
        <dbReference type="ARBA" id="ARBA00022782"/>
    </source>
</evidence>
<keyword evidence="4 5" id="KW-0287">Flowering</keyword>
<evidence type="ECO:0000313" key="8">
    <source>
        <dbReference type="EMBL" id="EXB67647.1"/>
    </source>
</evidence>
<proteinExistence type="inferred from homology"/>
<dbReference type="GO" id="GO:0009908">
    <property type="term" value="P:flower development"/>
    <property type="evidence" value="ECO:0007669"/>
    <property type="project" value="UniProtKB-KW"/>
</dbReference>
<dbReference type="GO" id="GO:0030154">
    <property type="term" value="P:cell differentiation"/>
    <property type="evidence" value="ECO:0007669"/>
    <property type="project" value="UniProtKB-KW"/>
</dbReference>
<keyword evidence="2 5" id="KW-0217">Developmental protein</keyword>
<sequence length="869" mass="97869">MVDHLVSLQKFIGTRLNELEIKEARVKKLLKELESKEKEIDLVRNFDFGFGSMAGMDGKELLGFLSGYVGQQEKLHDGIFQALKSCEEPEKLVLDAVKEFYSENGEMDIGGGTVWKRSCVVLLEQLTRLRPKIVPPDVKAEAARLAREWRAKMKMEEGQKGVLEVLGFFLLLGAYELVGEIDIGEMLSVFESIGQQSEQAEASELEIELGLGVTDPMSTTLDSQEKIDRSMKEELQLVNQIASSFASRLEVLKYFCVGMDGRHLKLFLYQQVEEYGSLCSEVYDALSHAPDPAKLVLDAIPGFFRSQPQFDKSLTMAKVRKSSILLLEQLMTISPQLSPLVRGEALKMADVWGANLGQIYQRPVTVYGFLLFLAAYGLKSNYEADELLRLLGIASQYKASPVLCQVLGLTDKVEVVIQTLIQKTLLLEAVDNIYAYELMDKFQPVRLLKGYLKFFKKIIYKKGNKTKLQQDGAIDREIAVTRTVIKYIAKYKLESEYPPDDLEKQIVDLENKKKEPKTVSTRTEKMKSKGKTSSIPHCGVKAEPSASQKDYLELDNETFSFSTGLQLQLGSFCISVDGGRSSILSHEHVEDHDSLVSSSASPWPELKSFCINMDGKSLRLFLYNHAAEHDFMCGEVCDALQFASDPAKLVLDAMRGSLCVQPEFDKSLSINTVRKSCVLLLEQLITISPKINPRVKVEALKMANEWRANLGQQYQTGLNVYGFLHFIVAYGFTSYYGADELLGLLATANQHRASPGLCHILGLADKVEVLIENLIQKSMLLEAIEHIYAFELKDRFQPVHLLKDYLKQSKKKIYKKGAKLISKEAVDKEIEAVRTVIGYIAKFKLESEYRPQNLENYIVELQKKKGTCK</sequence>
<evidence type="ECO:0000256" key="7">
    <source>
        <dbReference type="SAM" id="MobiDB-lite"/>
    </source>
</evidence>
<feature type="region of interest" description="Disordered" evidence="7">
    <location>
        <begin position="513"/>
        <end position="539"/>
    </location>
</feature>
<reference evidence="9" key="1">
    <citation type="submission" date="2013-01" db="EMBL/GenBank/DDBJ databases">
        <title>Draft Genome Sequence of a Mulberry Tree, Morus notabilis C.K. Schneid.</title>
        <authorList>
            <person name="He N."/>
            <person name="Zhao S."/>
        </authorList>
    </citation>
    <scope>NUCLEOTIDE SEQUENCE</scope>
</reference>
<comment type="similarity">
    <text evidence="1 5">Belongs to the Frigida family.</text>
</comment>